<dbReference type="EMBL" id="VSSQ01044206">
    <property type="protein sequence ID" value="MPM98015.1"/>
    <property type="molecule type" value="Genomic_DNA"/>
</dbReference>
<name>A0A645E968_9ZZZZ</name>
<keyword evidence="1" id="KW-1133">Transmembrane helix</keyword>
<feature type="transmembrane region" description="Helical" evidence="1">
    <location>
        <begin position="104"/>
        <end position="126"/>
    </location>
</feature>
<organism evidence="2">
    <name type="scientific">bioreactor metagenome</name>
    <dbReference type="NCBI Taxonomy" id="1076179"/>
    <lineage>
        <taxon>unclassified sequences</taxon>
        <taxon>metagenomes</taxon>
        <taxon>ecological metagenomes</taxon>
    </lineage>
</organism>
<comment type="caution">
    <text evidence="2">The sequence shown here is derived from an EMBL/GenBank/DDBJ whole genome shotgun (WGS) entry which is preliminary data.</text>
</comment>
<feature type="transmembrane region" description="Helical" evidence="1">
    <location>
        <begin position="36"/>
        <end position="53"/>
    </location>
</feature>
<protein>
    <submittedName>
        <fullName evidence="2">Uncharacterized protein</fullName>
    </submittedName>
</protein>
<accession>A0A645E968</accession>
<proteinExistence type="predicted"/>
<dbReference type="AlphaFoldDB" id="A0A645E968"/>
<reference evidence="2" key="1">
    <citation type="submission" date="2019-08" db="EMBL/GenBank/DDBJ databases">
        <authorList>
            <person name="Kucharzyk K."/>
            <person name="Murdoch R.W."/>
            <person name="Higgins S."/>
            <person name="Loffler F."/>
        </authorList>
    </citation>
    <scope>NUCLEOTIDE SEQUENCE</scope>
</reference>
<evidence type="ECO:0000313" key="2">
    <source>
        <dbReference type="EMBL" id="MPM98015.1"/>
    </source>
</evidence>
<sequence length="163" mass="19073">MWKTPVIRLKRVYRRNRVNDMKYRGHMGLQKPQDKHILLVIIRFFFASVQIYLTHELSLINDSDTRNMKVFLCGEKVASRLGSNRHHTLRVIQSLVDLRLTARVFLFFPLQILFTFRELLFFIMLLHASAGIRLEKAAVSADGTKKHPAVVRNQLMELQDGKL</sequence>
<keyword evidence="1" id="KW-0812">Transmembrane</keyword>
<keyword evidence="1" id="KW-0472">Membrane</keyword>
<gene>
    <name evidence="2" type="ORF">SDC9_145196</name>
</gene>
<evidence type="ECO:0000256" key="1">
    <source>
        <dbReference type="SAM" id="Phobius"/>
    </source>
</evidence>